<dbReference type="SMART" id="SM00327">
    <property type="entry name" value="VWA"/>
    <property type="match status" value="1"/>
</dbReference>
<proteinExistence type="predicted"/>
<feature type="domain" description="VWFA" evidence="2">
    <location>
        <begin position="26"/>
        <end position="204"/>
    </location>
</feature>
<dbReference type="PANTHER" id="PTHR10579">
    <property type="entry name" value="CALCIUM-ACTIVATED CHLORIDE CHANNEL REGULATOR"/>
    <property type="match status" value="1"/>
</dbReference>
<dbReference type="PROSITE" id="PS50234">
    <property type="entry name" value="VWFA"/>
    <property type="match status" value="1"/>
</dbReference>
<dbReference type="RefSeq" id="WP_170125111.1">
    <property type="nucleotide sequence ID" value="NZ_QGGG01000008.1"/>
</dbReference>
<accession>A0A316C1X9</accession>
<keyword evidence="1" id="KW-0732">Signal</keyword>
<dbReference type="Proteomes" id="UP000245396">
    <property type="component" value="Unassembled WGS sequence"/>
</dbReference>
<protein>
    <submittedName>
        <fullName evidence="3">Ca-activated chloride channel family protein</fullName>
    </submittedName>
</protein>
<gene>
    <name evidence="3" type="ORF">C7441_108133</name>
</gene>
<feature type="chain" id="PRO_5016326857" evidence="1">
    <location>
        <begin position="24"/>
        <end position="674"/>
    </location>
</feature>
<dbReference type="InterPro" id="IPR002035">
    <property type="entry name" value="VWF_A"/>
</dbReference>
<reference evidence="3 4" key="1">
    <citation type="submission" date="2018-05" db="EMBL/GenBank/DDBJ databases">
        <title>Genomic Encyclopedia of Type Strains, Phase IV (KMG-IV): sequencing the most valuable type-strain genomes for metagenomic binning, comparative biology and taxonomic classification.</title>
        <authorList>
            <person name="Goeker M."/>
        </authorList>
    </citation>
    <scope>NUCLEOTIDE SEQUENCE [LARGE SCALE GENOMIC DNA]</scope>
    <source>
        <strain evidence="3 4">DSM 6986</strain>
    </source>
</reference>
<dbReference type="PANTHER" id="PTHR10579:SF43">
    <property type="entry name" value="ZINC FINGER (C3HC4-TYPE RING FINGER) FAMILY PROTEIN"/>
    <property type="match status" value="1"/>
</dbReference>
<dbReference type="InterPro" id="IPR051266">
    <property type="entry name" value="CLCR"/>
</dbReference>
<dbReference type="Pfam" id="PF13519">
    <property type="entry name" value="VWA_2"/>
    <property type="match status" value="1"/>
</dbReference>
<evidence type="ECO:0000313" key="3">
    <source>
        <dbReference type="EMBL" id="PWJ83739.1"/>
    </source>
</evidence>
<evidence type="ECO:0000256" key="1">
    <source>
        <dbReference type="SAM" id="SignalP"/>
    </source>
</evidence>
<dbReference type="AlphaFoldDB" id="A0A316C1X9"/>
<keyword evidence="4" id="KW-1185">Reference proteome</keyword>
<sequence>MKILKATLVAATAVTMSFSGASAAEDVVIVYDASGSMWGQIDGTSKIEIAREVMADLVTGWSADINLGLVAYGHRSEGDCRDIETLIEPGPLDRANFIKKVNGIQPRGKTPISAAVQHAADLLSYRDNPATVVLISDGLETCQADPCALAGQLAQQGVKFTTHVVGFDLDDKAHASLACIAENTGGVFVPAQNAAELKDALAHVQSVMDLQPMVQQEGEATPEPEQQTAEIEVQAPATVITGASFAVTYSDNLHANDFVTIVPAGADEGSEGRYFRVGDKNEGALVAPATPGLYEVRYVQSQGHNTLGSTPIEVVEAELGIAAPEQVTTGTSFKVTWSSSIHPQDFVTIVPVGSDEGTEARYFRVGENTENSLVAPAEPGLYEVRYVLNNGRRTMASTPVEVIEAEMAIAAPEQVTTGASFKVTWSSSIHPQDFVTIVPAGSDEGTEARYFRVGENTENSLVAPAEPGLYEVRYVLNNGRRTMAFTPVEVVGAEVTLSAPDVLRAGSEMRMSWSSSIHPQDFITIVPAGAGQGAEGKYLRVRDNTDGKLVGPTETGFYELRYILNEGARIMATHSFEVVPANAPLDEGAGLNAPAQAGVGETITVSWTAEAGSADQRVSVARADQADFSWIAAHKVGAEKVLELQMPAEAGAYEVRFLDISGRKVLGRSIVEVK</sequence>
<feature type="signal peptide" evidence="1">
    <location>
        <begin position="1"/>
        <end position="23"/>
    </location>
</feature>
<dbReference type="EMBL" id="QGGG01000008">
    <property type="protein sequence ID" value="PWJ83739.1"/>
    <property type="molecule type" value="Genomic_DNA"/>
</dbReference>
<name>A0A316C1X9_PSESE</name>
<dbReference type="InterPro" id="IPR036465">
    <property type="entry name" value="vWFA_dom_sf"/>
</dbReference>
<evidence type="ECO:0000313" key="4">
    <source>
        <dbReference type="Proteomes" id="UP000245396"/>
    </source>
</evidence>
<comment type="caution">
    <text evidence="3">The sequence shown here is derived from an EMBL/GenBank/DDBJ whole genome shotgun (WGS) entry which is preliminary data.</text>
</comment>
<dbReference type="Gene3D" id="3.40.50.410">
    <property type="entry name" value="von Willebrand factor, type A domain"/>
    <property type="match status" value="1"/>
</dbReference>
<evidence type="ECO:0000259" key="2">
    <source>
        <dbReference type="PROSITE" id="PS50234"/>
    </source>
</evidence>
<dbReference type="SUPFAM" id="SSF53300">
    <property type="entry name" value="vWA-like"/>
    <property type="match status" value="1"/>
</dbReference>
<organism evidence="3 4">
    <name type="scientific">Pseudaminobacter salicylatoxidans</name>
    <dbReference type="NCBI Taxonomy" id="93369"/>
    <lineage>
        <taxon>Bacteria</taxon>
        <taxon>Pseudomonadati</taxon>
        <taxon>Pseudomonadota</taxon>
        <taxon>Alphaproteobacteria</taxon>
        <taxon>Hyphomicrobiales</taxon>
        <taxon>Phyllobacteriaceae</taxon>
        <taxon>Pseudaminobacter</taxon>
    </lineage>
</organism>